<organism evidence="6 7">
    <name type="scientific">Ruminococcus flavefaciens</name>
    <dbReference type="NCBI Taxonomy" id="1265"/>
    <lineage>
        <taxon>Bacteria</taxon>
        <taxon>Bacillati</taxon>
        <taxon>Bacillota</taxon>
        <taxon>Clostridia</taxon>
        <taxon>Eubacteriales</taxon>
        <taxon>Oscillospiraceae</taxon>
        <taxon>Ruminococcus</taxon>
    </lineage>
</organism>
<dbReference type="AlphaFoldDB" id="A0A1H6KB66"/>
<dbReference type="InterPro" id="IPR036388">
    <property type="entry name" value="WH-like_DNA-bd_sf"/>
</dbReference>
<name>A0A1H6KB66_RUMFL</name>
<keyword evidence="5" id="KW-0804">Transcription</keyword>
<protein>
    <submittedName>
        <fullName evidence="6">RNA polymerase sigma-70 factor, ECF subfamily</fullName>
    </submittedName>
</protein>
<dbReference type="Gene3D" id="1.10.1740.10">
    <property type="match status" value="1"/>
</dbReference>
<dbReference type="RefSeq" id="WP_074717579.1">
    <property type="nucleotide sequence ID" value="NZ_FNWV01000008.1"/>
</dbReference>
<dbReference type="GO" id="GO:0003677">
    <property type="term" value="F:DNA binding"/>
    <property type="evidence" value="ECO:0007669"/>
    <property type="project" value="UniProtKB-KW"/>
</dbReference>
<sequence length="190" mass="22246">MTGGEYLDLLEKSQKKAHEKLFEEYYSYVRAIAYNRLRSVGTNEDVEECISDIFARIFFTFGEKYNNGDMKPFIGVVAKRISIDHYRSLMRHTDKTFSIDEDTSRELSSDEDLVSESERTELRRILMDSINLLGEPDSTIIIQKYYYAKRSQQIGELLSMKPSTVRMRCKRAVEKLRSILVKRGIKEEMI</sequence>
<dbReference type="SUPFAM" id="SSF88659">
    <property type="entry name" value="Sigma3 and sigma4 domains of RNA polymerase sigma factors"/>
    <property type="match status" value="1"/>
</dbReference>
<dbReference type="EMBL" id="FNWV01000008">
    <property type="protein sequence ID" value="SEH72726.1"/>
    <property type="molecule type" value="Genomic_DNA"/>
</dbReference>
<dbReference type="Gene3D" id="1.10.10.10">
    <property type="entry name" value="Winged helix-like DNA-binding domain superfamily/Winged helix DNA-binding domain"/>
    <property type="match status" value="1"/>
</dbReference>
<dbReference type="InterPro" id="IPR013324">
    <property type="entry name" value="RNA_pol_sigma_r3/r4-like"/>
</dbReference>
<evidence type="ECO:0000313" key="7">
    <source>
        <dbReference type="Proteomes" id="UP000183190"/>
    </source>
</evidence>
<dbReference type="GO" id="GO:0016987">
    <property type="term" value="F:sigma factor activity"/>
    <property type="evidence" value="ECO:0007669"/>
    <property type="project" value="UniProtKB-KW"/>
</dbReference>
<gene>
    <name evidence="6" type="ORF">SAMN02910265_02357</name>
</gene>
<proteinExistence type="inferred from homology"/>
<dbReference type="OrthoDB" id="1820736at2"/>
<evidence type="ECO:0000256" key="1">
    <source>
        <dbReference type="ARBA" id="ARBA00010641"/>
    </source>
</evidence>
<comment type="similarity">
    <text evidence="1">Belongs to the sigma-70 factor family. ECF subfamily.</text>
</comment>
<evidence type="ECO:0000313" key="6">
    <source>
        <dbReference type="EMBL" id="SEH72726.1"/>
    </source>
</evidence>
<keyword evidence="3" id="KW-0731">Sigma factor</keyword>
<accession>A0A1H6KB66</accession>
<reference evidence="6 7" key="1">
    <citation type="submission" date="2016-10" db="EMBL/GenBank/DDBJ databases">
        <authorList>
            <person name="de Groot N.N."/>
        </authorList>
    </citation>
    <scope>NUCLEOTIDE SEQUENCE [LARGE SCALE GENOMIC DNA]</scope>
    <source>
        <strain evidence="6 7">YAD2003</strain>
    </source>
</reference>
<dbReference type="Proteomes" id="UP000183190">
    <property type="component" value="Unassembled WGS sequence"/>
</dbReference>
<dbReference type="GO" id="GO:0006352">
    <property type="term" value="P:DNA-templated transcription initiation"/>
    <property type="evidence" value="ECO:0007669"/>
    <property type="project" value="InterPro"/>
</dbReference>
<dbReference type="NCBIfam" id="TIGR02937">
    <property type="entry name" value="sigma70-ECF"/>
    <property type="match status" value="1"/>
</dbReference>
<dbReference type="PANTHER" id="PTHR43133">
    <property type="entry name" value="RNA POLYMERASE ECF-TYPE SIGMA FACTO"/>
    <property type="match status" value="1"/>
</dbReference>
<evidence type="ECO:0000256" key="3">
    <source>
        <dbReference type="ARBA" id="ARBA00023082"/>
    </source>
</evidence>
<evidence type="ECO:0000256" key="4">
    <source>
        <dbReference type="ARBA" id="ARBA00023125"/>
    </source>
</evidence>
<keyword evidence="2" id="KW-0805">Transcription regulation</keyword>
<dbReference type="SUPFAM" id="SSF88946">
    <property type="entry name" value="Sigma2 domain of RNA polymerase sigma factors"/>
    <property type="match status" value="1"/>
</dbReference>
<dbReference type="PANTHER" id="PTHR43133:SF8">
    <property type="entry name" value="RNA POLYMERASE SIGMA FACTOR HI_1459-RELATED"/>
    <property type="match status" value="1"/>
</dbReference>
<dbReference type="InterPro" id="IPR014284">
    <property type="entry name" value="RNA_pol_sigma-70_dom"/>
</dbReference>
<evidence type="ECO:0000256" key="2">
    <source>
        <dbReference type="ARBA" id="ARBA00023015"/>
    </source>
</evidence>
<dbReference type="InterPro" id="IPR013325">
    <property type="entry name" value="RNA_pol_sigma_r2"/>
</dbReference>
<keyword evidence="4" id="KW-0238">DNA-binding</keyword>
<dbReference type="InterPro" id="IPR039425">
    <property type="entry name" value="RNA_pol_sigma-70-like"/>
</dbReference>
<evidence type="ECO:0000256" key="5">
    <source>
        <dbReference type="ARBA" id="ARBA00023163"/>
    </source>
</evidence>